<dbReference type="Gene3D" id="2.40.50.140">
    <property type="entry name" value="Nucleic acid-binding proteins"/>
    <property type="match status" value="1"/>
</dbReference>
<keyword evidence="4" id="KW-1185">Reference proteome</keyword>
<gene>
    <name evidence="3" type="ORF">LN736_16800</name>
</gene>
<sequence length="315" mass="35903">MKIKDLTANISLDIFLLVKELEEDVTRNKDSYIKFLLSDGENDIHGIMWSASLEELGEGVKPGKIIKVRALVRNYKDNLQLNITNCRPALDKDKVNIKDFIKSVPVDPETMFNDFIRETENFNNNDLKNIVEKLLMDNKDKLIYYPAAKKVHHAVRGGLLYHMYRMFKNAQSIVSVYGSYINRELLFSGVMLHDIGKIKELDSSELGVVEDYSKEGKLLGHIVEGIVMVHDAASELGTPEEIELLLKHMIVSHHGVEENGSPKKPMTLEAEILHYLDEIDASVYQFEEALKGITKGKFSDKQFFLGNIQLYKSEL</sequence>
<dbReference type="Proteomes" id="UP001165422">
    <property type="component" value="Unassembled WGS sequence"/>
</dbReference>
<dbReference type="SUPFAM" id="SSF50249">
    <property type="entry name" value="Nucleic acid-binding proteins"/>
    <property type="match status" value="1"/>
</dbReference>
<evidence type="ECO:0000313" key="3">
    <source>
        <dbReference type="EMBL" id="MCC9296505.1"/>
    </source>
</evidence>
<protein>
    <submittedName>
        <fullName evidence="3">HD domain-containing protein</fullName>
    </submittedName>
</protein>
<dbReference type="RefSeq" id="WP_229982037.1">
    <property type="nucleotide sequence ID" value="NZ_JAJJPB010000034.1"/>
</dbReference>
<evidence type="ECO:0000256" key="1">
    <source>
        <dbReference type="ARBA" id="ARBA00022801"/>
    </source>
</evidence>
<dbReference type="SUPFAM" id="SSF109604">
    <property type="entry name" value="HD-domain/PDEase-like"/>
    <property type="match status" value="1"/>
</dbReference>
<keyword evidence="1" id="KW-0378">Hydrolase</keyword>
<feature type="domain" description="HD" evidence="2">
    <location>
        <begin position="159"/>
        <end position="282"/>
    </location>
</feature>
<proteinExistence type="predicted"/>
<dbReference type="CDD" id="cd00077">
    <property type="entry name" value="HDc"/>
    <property type="match status" value="1"/>
</dbReference>
<dbReference type="PROSITE" id="PS51831">
    <property type="entry name" value="HD"/>
    <property type="match status" value="1"/>
</dbReference>
<organism evidence="3 4">
    <name type="scientific">Clostridium aromativorans</name>
    <dbReference type="NCBI Taxonomy" id="2836848"/>
    <lineage>
        <taxon>Bacteria</taxon>
        <taxon>Bacillati</taxon>
        <taxon>Bacillota</taxon>
        <taxon>Clostridia</taxon>
        <taxon>Eubacteriales</taxon>
        <taxon>Clostridiaceae</taxon>
        <taxon>Clostridium</taxon>
    </lineage>
</organism>
<reference evidence="3" key="1">
    <citation type="submission" date="2021-11" db="EMBL/GenBank/DDBJ databases">
        <authorList>
            <person name="Qingchun L."/>
            <person name="Dong Z."/>
            <person name="Zongwei Q."/>
            <person name="Jia Z."/>
            <person name="Duotao L."/>
        </authorList>
    </citation>
    <scope>NUCLEOTIDE SEQUENCE</scope>
    <source>
        <strain evidence="3">WLY-B-L2</strain>
    </source>
</reference>
<accession>A0ABS8N9J0</accession>
<evidence type="ECO:0000313" key="4">
    <source>
        <dbReference type="Proteomes" id="UP001165422"/>
    </source>
</evidence>
<dbReference type="InterPro" id="IPR003607">
    <property type="entry name" value="HD/PDEase_dom"/>
</dbReference>
<dbReference type="Pfam" id="PF01336">
    <property type="entry name" value="tRNA_anti-codon"/>
    <property type="match status" value="1"/>
</dbReference>
<dbReference type="InterPro" id="IPR006674">
    <property type="entry name" value="HD_domain"/>
</dbReference>
<evidence type="ECO:0000259" key="2">
    <source>
        <dbReference type="PROSITE" id="PS51831"/>
    </source>
</evidence>
<dbReference type="Pfam" id="PF01966">
    <property type="entry name" value="HD"/>
    <property type="match status" value="1"/>
</dbReference>
<name>A0ABS8N9J0_9CLOT</name>
<dbReference type="PANTHER" id="PTHR37294:SF1">
    <property type="entry name" value="3'-5' EXORIBONUCLEASE YHAM"/>
    <property type="match status" value="1"/>
</dbReference>
<dbReference type="Gene3D" id="1.10.3210.10">
    <property type="entry name" value="Hypothetical protein af1432"/>
    <property type="match status" value="1"/>
</dbReference>
<dbReference type="PANTHER" id="PTHR37294">
    <property type="entry name" value="3'-5' EXORIBONUCLEASE YHAM"/>
    <property type="match status" value="1"/>
</dbReference>
<dbReference type="EMBL" id="JAJJPB010000034">
    <property type="protein sequence ID" value="MCC9296505.1"/>
    <property type="molecule type" value="Genomic_DNA"/>
</dbReference>
<dbReference type="InterPro" id="IPR004365">
    <property type="entry name" value="NA-bd_OB_tRNA"/>
</dbReference>
<comment type="caution">
    <text evidence="3">The sequence shown here is derived from an EMBL/GenBank/DDBJ whole genome shotgun (WGS) entry which is preliminary data.</text>
</comment>
<dbReference type="InterPro" id="IPR012340">
    <property type="entry name" value="NA-bd_OB-fold"/>
</dbReference>
<dbReference type="InterPro" id="IPR050798">
    <property type="entry name" value="YhaM_exoribonuc/phosphodiest"/>
</dbReference>